<dbReference type="CDD" id="cd06853">
    <property type="entry name" value="GT_WecA_like"/>
    <property type="match status" value="1"/>
</dbReference>
<evidence type="ECO:0000256" key="5">
    <source>
        <dbReference type="ARBA" id="ARBA00022989"/>
    </source>
</evidence>
<dbReference type="Pfam" id="PF00953">
    <property type="entry name" value="Glycos_transf_4"/>
    <property type="match status" value="1"/>
</dbReference>
<keyword evidence="4 8" id="KW-0812">Transmembrane</keyword>
<dbReference type="PROSITE" id="PS01348">
    <property type="entry name" value="MRAY_2"/>
    <property type="match status" value="1"/>
</dbReference>
<feature type="binding site" evidence="7">
    <location>
        <position position="212"/>
    </location>
    <ligand>
        <name>Mg(2+)</name>
        <dbReference type="ChEBI" id="CHEBI:18420"/>
    </ligand>
</feature>
<proteinExistence type="predicted"/>
<name>A0A1G9U2Y5_9BACI</name>
<dbReference type="InterPro" id="IPR018480">
    <property type="entry name" value="PNAcMuramoyl-5peptid_Trfase_CS"/>
</dbReference>
<evidence type="ECO:0000313" key="9">
    <source>
        <dbReference type="EMBL" id="SDM54400.1"/>
    </source>
</evidence>
<evidence type="ECO:0000256" key="3">
    <source>
        <dbReference type="ARBA" id="ARBA00022679"/>
    </source>
</evidence>
<accession>A0A1G9U2Y5</accession>
<dbReference type="GO" id="GO:0071555">
    <property type="term" value="P:cell wall organization"/>
    <property type="evidence" value="ECO:0007669"/>
    <property type="project" value="TreeGrafter"/>
</dbReference>
<dbReference type="RefSeq" id="WP_074599922.1">
    <property type="nucleotide sequence ID" value="NZ_FNHF01000003.1"/>
</dbReference>
<feature type="transmembrane region" description="Helical" evidence="8">
    <location>
        <begin position="237"/>
        <end position="258"/>
    </location>
</feature>
<dbReference type="GO" id="GO:0046872">
    <property type="term" value="F:metal ion binding"/>
    <property type="evidence" value="ECO:0007669"/>
    <property type="project" value="UniProtKB-KW"/>
</dbReference>
<keyword evidence="7" id="KW-0460">Magnesium</keyword>
<feature type="transmembrane region" description="Helical" evidence="8">
    <location>
        <begin position="73"/>
        <end position="90"/>
    </location>
</feature>
<dbReference type="Proteomes" id="UP000182347">
    <property type="component" value="Unassembled WGS sequence"/>
</dbReference>
<feature type="transmembrane region" description="Helical" evidence="8">
    <location>
        <begin position="313"/>
        <end position="335"/>
    </location>
</feature>
<reference evidence="10" key="1">
    <citation type="submission" date="2016-10" db="EMBL/GenBank/DDBJ databases">
        <authorList>
            <person name="Varghese N."/>
            <person name="Submissions S."/>
        </authorList>
    </citation>
    <scope>NUCLEOTIDE SEQUENCE [LARGE SCALE GENOMIC DNA]</scope>
    <source>
        <strain evidence="10">CGMCC 1.6199</strain>
    </source>
</reference>
<evidence type="ECO:0000256" key="7">
    <source>
        <dbReference type="PIRSR" id="PIRSR600715-1"/>
    </source>
</evidence>
<comment type="subcellular location">
    <subcellularLocation>
        <location evidence="1">Cell membrane</location>
        <topology evidence="1">Multi-pass membrane protein</topology>
    </subcellularLocation>
</comment>
<keyword evidence="5 8" id="KW-1133">Transmembrane helix</keyword>
<dbReference type="GO" id="GO:0044038">
    <property type="term" value="P:cell wall macromolecule biosynthetic process"/>
    <property type="evidence" value="ECO:0007669"/>
    <property type="project" value="TreeGrafter"/>
</dbReference>
<dbReference type="AlphaFoldDB" id="A0A1G9U2Y5"/>
<gene>
    <name evidence="9" type="ORF">SAMN05216244_2843</name>
</gene>
<evidence type="ECO:0000313" key="10">
    <source>
        <dbReference type="Proteomes" id="UP000182347"/>
    </source>
</evidence>
<evidence type="ECO:0000256" key="4">
    <source>
        <dbReference type="ARBA" id="ARBA00022692"/>
    </source>
</evidence>
<dbReference type="OrthoDB" id="9783652at2"/>
<comment type="cofactor">
    <cofactor evidence="7">
        <name>Mg(2+)</name>
        <dbReference type="ChEBI" id="CHEBI:18420"/>
    </cofactor>
</comment>
<dbReference type="EMBL" id="FNHF01000003">
    <property type="protein sequence ID" value="SDM54400.1"/>
    <property type="molecule type" value="Genomic_DNA"/>
</dbReference>
<protein>
    <submittedName>
        <fullName evidence="9">UDP-GlcNAc:undecaprenyl-phosphate GlcNAc-1-phosphate transferase</fullName>
    </submittedName>
</protein>
<evidence type="ECO:0000256" key="8">
    <source>
        <dbReference type="SAM" id="Phobius"/>
    </source>
</evidence>
<feature type="transmembrane region" description="Helical" evidence="8">
    <location>
        <begin position="213"/>
        <end position="231"/>
    </location>
</feature>
<keyword evidence="6 8" id="KW-0472">Membrane</keyword>
<feature type="transmembrane region" description="Helical" evidence="8">
    <location>
        <begin position="279"/>
        <end position="307"/>
    </location>
</feature>
<evidence type="ECO:0000256" key="6">
    <source>
        <dbReference type="ARBA" id="ARBA00023136"/>
    </source>
</evidence>
<feature type="transmembrane region" description="Helical" evidence="8">
    <location>
        <begin position="46"/>
        <end position="67"/>
    </location>
</feature>
<keyword evidence="10" id="KW-1185">Reference proteome</keyword>
<feature type="transmembrane region" description="Helical" evidence="8">
    <location>
        <begin position="125"/>
        <end position="145"/>
    </location>
</feature>
<dbReference type="STRING" id="482461.SAMN05216244_2843"/>
<feature type="transmembrane region" description="Helical" evidence="8">
    <location>
        <begin position="6"/>
        <end position="25"/>
    </location>
</feature>
<sequence length="357" mass="39162">MVNLSELVIAFLISLLATALLVFPVKKLAVKIGAMDKPEARKIHKVAIPRLGGLAIFLGTVLGLVYLQPVHRHMFEISIGAIIVVILGILDDKFQLRPLYKLIGQISAAGVLIYGGLIIERINVPLFGLVELGNWSFIVTLLWIVGITNAINLIDGLDGLASGVSAIALISVLIMALGDYRVVVVYFCVVLIASNIGFLFHNFYPAKIYMGDTGSMFLGYSVAVISLLGLFKNVTLFSFIIPVIVLAVPIFDTLFAIVRRLYNHENIMLPDKKHIHYQLLASGFSHRTTVLIIYGFSAVFGILGIMFSNASLTFSLVISFFILLLLALIAEIGAVEKRKKPLINSMHKLVKRTNDRG</sequence>
<dbReference type="PANTHER" id="PTHR22926">
    <property type="entry name" value="PHOSPHO-N-ACETYLMURAMOYL-PENTAPEPTIDE-TRANSFERASE"/>
    <property type="match status" value="1"/>
</dbReference>
<feature type="transmembrane region" description="Helical" evidence="8">
    <location>
        <begin position="157"/>
        <end position="177"/>
    </location>
</feature>
<feature type="binding site" evidence="7">
    <location>
        <position position="152"/>
    </location>
    <ligand>
        <name>Mg(2+)</name>
        <dbReference type="ChEBI" id="CHEBI:18420"/>
    </ligand>
</feature>
<dbReference type="PANTHER" id="PTHR22926:SF3">
    <property type="entry name" value="UNDECAPRENYL-PHOSPHATE ALPHA-N-ACETYLGLUCOSAMINYL 1-PHOSPHATE TRANSFERASE"/>
    <property type="match status" value="1"/>
</dbReference>
<dbReference type="InterPro" id="IPR000715">
    <property type="entry name" value="Glycosyl_transferase_4"/>
</dbReference>
<feature type="transmembrane region" description="Helical" evidence="8">
    <location>
        <begin position="102"/>
        <end position="119"/>
    </location>
</feature>
<feature type="transmembrane region" description="Helical" evidence="8">
    <location>
        <begin position="183"/>
        <end position="201"/>
    </location>
</feature>
<keyword evidence="2" id="KW-1003">Cell membrane</keyword>
<keyword evidence="3 9" id="KW-0808">Transferase</keyword>
<dbReference type="GO" id="GO:0005886">
    <property type="term" value="C:plasma membrane"/>
    <property type="evidence" value="ECO:0007669"/>
    <property type="project" value="UniProtKB-SubCell"/>
</dbReference>
<dbReference type="GO" id="GO:0009103">
    <property type="term" value="P:lipopolysaccharide biosynthetic process"/>
    <property type="evidence" value="ECO:0007669"/>
    <property type="project" value="TreeGrafter"/>
</dbReference>
<keyword evidence="7" id="KW-0479">Metal-binding</keyword>
<dbReference type="GO" id="GO:0016780">
    <property type="term" value="F:phosphotransferase activity, for other substituted phosphate groups"/>
    <property type="evidence" value="ECO:0007669"/>
    <property type="project" value="InterPro"/>
</dbReference>
<organism evidence="9 10">
    <name type="scientific">Sediminibacillus halophilus</name>
    <dbReference type="NCBI Taxonomy" id="482461"/>
    <lineage>
        <taxon>Bacteria</taxon>
        <taxon>Bacillati</taxon>
        <taxon>Bacillota</taxon>
        <taxon>Bacilli</taxon>
        <taxon>Bacillales</taxon>
        <taxon>Bacillaceae</taxon>
        <taxon>Sediminibacillus</taxon>
    </lineage>
</organism>
<evidence type="ECO:0000256" key="2">
    <source>
        <dbReference type="ARBA" id="ARBA00022475"/>
    </source>
</evidence>
<evidence type="ECO:0000256" key="1">
    <source>
        <dbReference type="ARBA" id="ARBA00004651"/>
    </source>
</evidence>